<dbReference type="GO" id="GO:0030288">
    <property type="term" value="C:outer membrane-bounded periplasmic space"/>
    <property type="evidence" value="ECO:0007669"/>
    <property type="project" value="TreeGrafter"/>
</dbReference>
<dbReference type="InterPro" id="IPR030678">
    <property type="entry name" value="Peptide/Ni-bd"/>
</dbReference>
<evidence type="ECO:0000256" key="1">
    <source>
        <dbReference type="ARBA" id="ARBA00004418"/>
    </source>
</evidence>
<comment type="similarity">
    <text evidence="2">Belongs to the bacterial solute-binding protein 5 family.</text>
</comment>
<evidence type="ECO:0000313" key="7">
    <source>
        <dbReference type="EMBL" id="GGF09109.1"/>
    </source>
</evidence>
<evidence type="ECO:0000256" key="2">
    <source>
        <dbReference type="ARBA" id="ARBA00005695"/>
    </source>
</evidence>
<keyword evidence="8" id="KW-1185">Reference proteome</keyword>
<evidence type="ECO:0000256" key="3">
    <source>
        <dbReference type="ARBA" id="ARBA00022448"/>
    </source>
</evidence>
<gene>
    <name evidence="7" type="ORF">GCM10011611_13280</name>
</gene>
<dbReference type="FunFam" id="3.90.76.10:FF:000001">
    <property type="entry name" value="Oligopeptide ABC transporter substrate-binding protein"/>
    <property type="match status" value="1"/>
</dbReference>
<feature type="domain" description="Solute-binding protein family 5" evidence="6">
    <location>
        <begin position="74"/>
        <end position="453"/>
    </location>
</feature>
<dbReference type="PROSITE" id="PS01040">
    <property type="entry name" value="SBP_BACTERIAL_5"/>
    <property type="match status" value="1"/>
</dbReference>
<dbReference type="Pfam" id="PF00496">
    <property type="entry name" value="SBP_bac_5"/>
    <property type="match status" value="1"/>
</dbReference>
<dbReference type="SUPFAM" id="SSF53850">
    <property type="entry name" value="Periplasmic binding protein-like II"/>
    <property type="match status" value="1"/>
</dbReference>
<feature type="chain" id="PRO_5035284127" evidence="5">
    <location>
        <begin position="28"/>
        <end position="534"/>
    </location>
</feature>
<keyword evidence="4 5" id="KW-0732">Signal</keyword>
<evidence type="ECO:0000256" key="4">
    <source>
        <dbReference type="ARBA" id="ARBA00022729"/>
    </source>
</evidence>
<comment type="subcellular location">
    <subcellularLocation>
        <location evidence="1">Periplasm</location>
    </subcellularLocation>
</comment>
<dbReference type="GO" id="GO:0015833">
    <property type="term" value="P:peptide transport"/>
    <property type="evidence" value="ECO:0007669"/>
    <property type="project" value="TreeGrafter"/>
</dbReference>
<reference evidence="7" key="1">
    <citation type="journal article" date="2014" name="Int. J. Syst. Evol. Microbiol.">
        <title>Complete genome sequence of Corynebacterium casei LMG S-19264T (=DSM 44701T), isolated from a smear-ripened cheese.</title>
        <authorList>
            <consortium name="US DOE Joint Genome Institute (JGI-PGF)"/>
            <person name="Walter F."/>
            <person name="Albersmeier A."/>
            <person name="Kalinowski J."/>
            <person name="Ruckert C."/>
        </authorList>
    </citation>
    <scope>NUCLEOTIDE SEQUENCE</scope>
    <source>
        <strain evidence="7">CGMCC 1.15725</strain>
    </source>
</reference>
<accession>A0A8J2YQN3</accession>
<dbReference type="CDD" id="cd08504">
    <property type="entry name" value="PBP2_OppA"/>
    <property type="match status" value="1"/>
</dbReference>
<organism evidence="7 8">
    <name type="scientific">Aliidongia dinghuensis</name>
    <dbReference type="NCBI Taxonomy" id="1867774"/>
    <lineage>
        <taxon>Bacteria</taxon>
        <taxon>Pseudomonadati</taxon>
        <taxon>Pseudomonadota</taxon>
        <taxon>Alphaproteobacteria</taxon>
        <taxon>Rhodospirillales</taxon>
        <taxon>Dongiaceae</taxon>
        <taxon>Aliidongia</taxon>
    </lineage>
</organism>
<dbReference type="InterPro" id="IPR023765">
    <property type="entry name" value="SBP_5_CS"/>
</dbReference>
<comment type="caution">
    <text evidence="7">The sequence shown here is derived from an EMBL/GenBank/DDBJ whole genome shotgun (WGS) entry which is preliminary data.</text>
</comment>
<dbReference type="InterPro" id="IPR000914">
    <property type="entry name" value="SBP_5_dom"/>
</dbReference>
<evidence type="ECO:0000256" key="5">
    <source>
        <dbReference type="SAM" id="SignalP"/>
    </source>
</evidence>
<proteinExistence type="inferred from homology"/>
<dbReference type="InterPro" id="IPR039424">
    <property type="entry name" value="SBP_5"/>
</dbReference>
<evidence type="ECO:0000259" key="6">
    <source>
        <dbReference type="Pfam" id="PF00496"/>
    </source>
</evidence>
<dbReference type="EMBL" id="BMJQ01000003">
    <property type="protein sequence ID" value="GGF09109.1"/>
    <property type="molecule type" value="Genomic_DNA"/>
</dbReference>
<name>A0A8J2YQN3_9PROT</name>
<keyword evidence="3" id="KW-0813">Transport</keyword>
<dbReference type="PIRSF" id="PIRSF002741">
    <property type="entry name" value="MppA"/>
    <property type="match status" value="1"/>
</dbReference>
<evidence type="ECO:0000313" key="8">
    <source>
        <dbReference type="Proteomes" id="UP000646365"/>
    </source>
</evidence>
<feature type="signal peptide" evidence="5">
    <location>
        <begin position="1"/>
        <end position="27"/>
    </location>
</feature>
<dbReference type="RefSeq" id="WP_189043838.1">
    <property type="nucleotide sequence ID" value="NZ_BMJQ01000003.1"/>
</dbReference>
<reference evidence="7" key="2">
    <citation type="submission" date="2020-09" db="EMBL/GenBank/DDBJ databases">
        <authorList>
            <person name="Sun Q."/>
            <person name="Zhou Y."/>
        </authorList>
    </citation>
    <scope>NUCLEOTIDE SEQUENCE</scope>
    <source>
        <strain evidence="7">CGMCC 1.15725</strain>
    </source>
</reference>
<dbReference type="AlphaFoldDB" id="A0A8J2YQN3"/>
<dbReference type="Proteomes" id="UP000646365">
    <property type="component" value="Unassembled WGS sequence"/>
</dbReference>
<dbReference type="PANTHER" id="PTHR30290">
    <property type="entry name" value="PERIPLASMIC BINDING COMPONENT OF ABC TRANSPORTER"/>
    <property type="match status" value="1"/>
</dbReference>
<dbReference type="Gene3D" id="3.40.190.10">
    <property type="entry name" value="Periplasmic binding protein-like II"/>
    <property type="match status" value="1"/>
</dbReference>
<dbReference type="GO" id="GO:1904680">
    <property type="term" value="F:peptide transmembrane transporter activity"/>
    <property type="evidence" value="ECO:0007669"/>
    <property type="project" value="TreeGrafter"/>
</dbReference>
<dbReference type="Gene3D" id="3.90.76.10">
    <property type="entry name" value="Dipeptide-binding Protein, Domain 1"/>
    <property type="match status" value="1"/>
</dbReference>
<dbReference type="PANTHER" id="PTHR30290:SF10">
    <property type="entry name" value="PERIPLASMIC OLIGOPEPTIDE-BINDING PROTEIN-RELATED"/>
    <property type="match status" value="1"/>
</dbReference>
<dbReference type="GO" id="GO:0043190">
    <property type="term" value="C:ATP-binding cassette (ABC) transporter complex"/>
    <property type="evidence" value="ECO:0007669"/>
    <property type="project" value="InterPro"/>
</dbReference>
<protein>
    <submittedName>
        <fullName evidence="7">Peptide ABC transporter substrate-binding protein</fullName>
    </submittedName>
</protein>
<sequence>MMASLGRWGFALAGILLALTASSGADATEPKVLRRWNQAEPETLDPQKSTGIQDVQVEQDLYEGLTIWDVNKHPAPGIAERWDVSPDGLTYVFHLRHGVKWSNGDPVTSADFLYSFRRLVDPKTAAGDIDAVRDIVNAEAINAGKEKDLSKLGVEAPDPYTFTIHLAAANLVLPELMTQRFVYPLHRATIEAHPSDWTRPGVAVTDGPYLLKSWVPHDQIVLVKNPGYYNAAAIAIDEVDHVVSDDDGTALKRYLSGDLDITRVPTRQLIAIRKDYPEELKTGIARSTYYMPINLRRAPLGTDVRLREALAMTIDRETLVNKIIVRGQQPSYSFTPEVIGSHGYEPQKFRFAGASLADRITRAKELMAEAGYGPDHPLKLTISYTTNDEIRSLMTAIASMWKTSLGVEVTLDNQEFQVLLSNLRRQNFEIASIGFQIDFDDPVQYLRINQTDAGDFNSSAYANPAYDALIRQARVALDWPSRNALSEKAERILMDDVPMIPLFSYANNYMVKPRVAGWRNNEADAPTRFLAIRN</sequence>
<dbReference type="Gene3D" id="3.10.105.10">
    <property type="entry name" value="Dipeptide-binding Protein, Domain 3"/>
    <property type="match status" value="1"/>
</dbReference>